<dbReference type="InterPro" id="IPR027417">
    <property type="entry name" value="P-loop_NTPase"/>
</dbReference>
<sequence>MQTLEWLQQRQRQLQANRHRTLCILQGDARAAWRLIQPICEQHKTLILVPVFDDADSAWHFADHSNLKHQLGSEYQHAVLDLNHGIHANSLGIISGLLQAGGILFVIAPPDWPEIANPLDQRFLNSPVQPHDCEPWFYRQLANVWQEQAIWLTQSDTKWQIKNTLDFSASEQAQQEHFSNGAATTEQNRAISKILKVAFGHSKRPLVLSADRGRGKSAALGLAAVQALLQGKQHIAISASLPEQTRSAFSVAQQWLQNSDDTEHLNIQKNQISFKYQNETKLLKFYAPDALLLNKIDCDLLLIDEAAQIPTPLLTSLLQNYHRTVFSTTLHGYEGSGRGFELRFTKTLNQLTPDWKRLHLKQPLRWNANDPLEQAINHSLLLDAENRITDEQPNLNEIEIRALKGAERMAYLPQLFALLVKAHYQTSPNDLQQLLNAPNQLLVALYQEQVVGVLLSQSEGGLRPEWLAENPNIHGHLVPQLLNRQYAYKDALSLQSWRLMRIAIEPEWQNVGIGSQLIKAWQDSARSQQIDFISSSFGASNDLIRFWLRQNMQPLHLGCKRDKASGSYNLVVYQALNNNTESLQQVAQQFYQQLPYLLSDELKQLPNDQLALIQQAKPQSLELIRDEDCLKITRQYLNLQRPFTTSGIFISQLWLSHCEMQLSEGVQNLLNDKLLKKMDWQELAKSYDLTGKKQAEQAFREHLKQLCQALEK</sequence>
<dbReference type="Gene3D" id="1.20.120.890">
    <property type="entry name" value="tRNA(Met) cytidine acetyltransferase, tail domain"/>
    <property type="match status" value="1"/>
</dbReference>
<dbReference type="RefSeq" id="WP_208150699.1">
    <property type="nucleotide sequence ID" value="NZ_JAGETV010000025.1"/>
</dbReference>
<dbReference type="InterPro" id="IPR016181">
    <property type="entry name" value="Acyl_CoA_acyltransferase"/>
</dbReference>
<dbReference type="Gene3D" id="3.40.50.300">
    <property type="entry name" value="P-loop containing nucleotide triphosphate hydrolases"/>
    <property type="match status" value="1"/>
</dbReference>
<accession>A0ABS3Q6V5</accession>
<dbReference type="SUPFAM" id="SSF52540">
    <property type="entry name" value="P-loop containing nucleoside triphosphate hydrolases"/>
    <property type="match status" value="1"/>
</dbReference>
<dbReference type="EC" id="2.3.1.193" evidence="9"/>
<keyword evidence="8 9" id="KW-0012">Acyltransferase</keyword>
<comment type="catalytic activity">
    <reaction evidence="9">
        <text>cytidine(34) in elongator tRNA(Met) + acetyl-CoA + ATP + H2O = N(4)-acetylcytidine(34) in elongator tRNA(Met) + ADP + phosphate + CoA + H(+)</text>
        <dbReference type="Rhea" id="RHEA:43788"/>
        <dbReference type="Rhea" id="RHEA-COMP:10693"/>
        <dbReference type="Rhea" id="RHEA-COMP:10694"/>
        <dbReference type="ChEBI" id="CHEBI:15377"/>
        <dbReference type="ChEBI" id="CHEBI:15378"/>
        <dbReference type="ChEBI" id="CHEBI:30616"/>
        <dbReference type="ChEBI" id="CHEBI:43474"/>
        <dbReference type="ChEBI" id="CHEBI:57287"/>
        <dbReference type="ChEBI" id="CHEBI:57288"/>
        <dbReference type="ChEBI" id="CHEBI:74900"/>
        <dbReference type="ChEBI" id="CHEBI:82748"/>
        <dbReference type="ChEBI" id="CHEBI:456216"/>
        <dbReference type="EC" id="2.3.1.193"/>
    </reaction>
</comment>
<comment type="similarity">
    <text evidence="9">Belongs to the TmcA family.</text>
</comment>
<evidence type="ECO:0000256" key="8">
    <source>
        <dbReference type="ARBA" id="ARBA00023315"/>
    </source>
</evidence>
<keyword evidence="7 9" id="KW-0694">RNA-binding</keyword>
<evidence type="ECO:0000313" key="12">
    <source>
        <dbReference type="Proteomes" id="UP000664835"/>
    </source>
</evidence>
<dbReference type="PANTHER" id="PTHR10925">
    <property type="entry name" value="N-ACETYLTRANSFERASE 10"/>
    <property type="match status" value="1"/>
</dbReference>
<evidence type="ECO:0000256" key="6">
    <source>
        <dbReference type="ARBA" id="ARBA00022840"/>
    </source>
</evidence>
<dbReference type="PANTHER" id="PTHR10925:SF5">
    <property type="entry name" value="RNA CYTIDINE ACETYLTRANSFERASE"/>
    <property type="match status" value="1"/>
</dbReference>
<dbReference type="Pfam" id="PF13718">
    <property type="entry name" value="GNAT_acetyltr_2"/>
    <property type="match status" value="1"/>
</dbReference>
<comment type="caution">
    <text evidence="9">Lacks conserved residue(s) required for the propagation of feature annotation.</text>
</comment>
<dbReference type="InterPro" id="IPR024914">
    <property type="entry name" value="tRNA_acetyltr_TmcA"/>
</dbReference>
<evidence type="ECO:0000256" key="2">
    <source>
        <dbReference type="ARBA" id="ARBA00022555"/>
    </source>
</evidence>
<keyword evidence="3 9" id="KW-0808">Transferase</keyword>
<feature type="binding site" evidence="9">
    <location>
        <position position="549"/>
    </location>
    <ligand>
        <name>acetyl-CoA</name>
        <dbReference type="ChEBI" id="CHEBI:57288"/>
    </ligand>
</feature>
<gene>
    <name evidence="9" type="primary">tmcA</name>
    <name evidence="11" type="ORF">J3998_10900</name>
</gene>
<feature type="binding site" evidence="9">
    <location>
        <position position="187"/>
    </location>
    <ligand>
        <name>ATP</name>
        <dbReference type="ChEBI" id="CHEBI:30616"/>
    </ligand>
</feature>
<keyword evidence="1 9" id="KW-0963">Cytoplasm</keyword>
<dbReference type="Gene3D" id="3.40.50.11040">
    <property type="match status" value="1"/>
</dbReference>
<keyword evidence="5 9" id="KW-0547">Nucleotide-binding</keyword>
<comment type="function">
    <text evidence="9">Catalyzes the formation of N(4)-acetylcytidine (ac(4)C) at the wobble position of tRNA(Met), by using acetyl-CoA as an acetyl donor and ATP (or GTP).</text>
</comment>
<dbReference type="Pfam" id="PF08351">
    <property type="entry name" value="TmcA_N"/>
    <property type="match status" value="1"/>
</dbReference>
<proteinExistence type="inferred from homology"/>
<dbReference type="InterPro" id="IPR007807">
    <property type="entry name" value="TcmA/NAT10_helicase"/>
</dbReference>
<organism evidence="11 12">
    <name type="scientific">Thiomicrorhabdus marina</name>
    <dbReference type="NCBI Taxonomy" id="2818442"/>
    <lineage>
        <taxon>Bacteria</taxon>
        <taxon>Pseudomonadati</taxon>
        <taxon>Pseudomonadota</taxon>
        <taxon>Gammaproteobacteria</taxon>
        <taxon>Thiotrichales</taxon>
        <taxon>Piscirickettsiaceae</taxon>
        <taxon>Thiomicrorhabdus</taxon>
    </lineage>
</organism>
<feature type="binding site" evidence="9">
    <location>
        <position position="365"/>
    </location>
    <ligand>
        <name>ATP</name>
        <dbReference type="ChEBI" id="CHEBI:30616"/>
    </ligand>
</feature>
<evidence type="ECO:0000256" key="7">
    <source>
        <dbReference type="ARBA" id="ARBA00022884"/>
    </source>
</evidence>
<dbReference type="PROSITE" id="PS51186">
    <property type="entry name" value="GNAT"/>
    <property type="match status" value="1"/>
</dbReference>
<feature type="binding site" evidence="9">
    <location>
        <begin position="181"/>
        <end position="182"/>
    </location>
    <ligand>
        <name>ATP</name>
        <dbReference type="ChEBI" id="CHEBI:30616"/>
    </ligand>
</feature>
<dbReference type="InterPro" id="IPR000182">
    <property type="entry name" value="GNAT_dom"/>
</dbReference>
<keyword evidence="6 9" id="KW-0067">ATP-binding</keyword>
<dbReference type="CDD" id="cd04301">
    <property type="entry name" value="NAT_SF"/>
    <property type="match status" value="1"/>
</dbReference>
<dbReference type="Proteomes" id="UP000664835">
    <property type="component" value="Unassembled WGS sequence"/>
</dbReference>
<evidence type="ECO:0000259" key="10">
    <source>
        <dbReference type="PROSITE" id="PS51186"/>
    </source>
</evidence>
<reference evidence="11 12" key="1">
    <citation type="submission" date="2021-03" db="EMBL/GenBank/DDBJ databases">
        <title>Thiomicrorhabdus sp.nov.,novel sulfur-oxidizing bacteria isolated from coastal sediment.</title>
        <authorList>
            <person name="Liu X."/>
        </authorList>
    </citation>
    <scope>NUCLEOTIDE SEQUENCE [LARGE SCALE GENOMIC DNA]</scope>
    <source>
        <strain evidence="11 12">6S2-11</strain>
    </source>
</reference>
<dbReference type="Pfam" id="PF05127">
    <property type="entry name" value="NAT10_TcmA_helicase"/>
    <property type="match status" value="1"/>
</dbReference>
<name>A0ABS3Q6V5_9GAMM</name>
<comment type="subcellular location">
    <subcellularLocation>
        <location evidence="9">Cytoplasm</location>
    </subcellularLocation>
</comment>
<evidence type="ECO:0000256" key="4">
    <source>
        <dbReference type="ARBA" id="ARBA00022694"/>
    </source>
</evidence>
<keyword evidence="12" id="KW-1185">Reference proteome</keyword>
<evidence type="ECO:0000256" key="9">
    <source>
        <dbReference type="HAMAP-Rule" id="MF_01886"/>
    </source>
</evidence>
<feature type="domain" description="N-acetyltransferase" evidence="10">
    <location>
        <begin position="398"/>
        <end position="579"/>
    </location>
</feature>
<dbReference type="InterPro" id="IPR013562">
    <property type="entry name" value="TmcA/NAT10_N"/>
</dbReference>
<evidence type="ECO:0000256" key="5">
    <source>
        <dbReference type="ARBA" id="ARBA00022741"/>
    </source>
</evidence>
<keyword evidence="4 9" id="KW-0819">tRNA processing</keyword>
<dbReference type="InterPro" id="IPR038321">
    <property type="entry name" value="TmcA_C_sf"/>
</dbReference>
<comment type="caution">
    <text evidence="11">The sequence shown here is derived from an EMBL/GenBank/DDBJ whole genome shotgun (WGS) entry which is preliminary data.</text>
</comment>
<dbReference type="Gene3D" id="3.40.630.30">
    <property type="match status" value="1"/>
</dbReference>
<evidence type="ECO:0000256" key="1">
    <source>
        <dbReference type="ARBA" id="ARBA00022490"/>
    </source>
</evidence>
<protein>
    <recommendedName>
        <fullName evidence="9">tRNA(Met) cytidine acetyltransferase TmcA</fullName>
        <ecNumber evidence="9">2.3.1.193</ecNumber>
    </recommendedName>
</protein>
<dbReference type="InterPro" id="IPR032672">
    <property type="entry name" value="TmcA/NAT10/Kre33"/>
</dbReference>
<dbReference type="SUPFAM" id="SSF55729">
    <property type="entry name" value="Acyl-CoA N-acyltransferases (Nat)"/>
    <property type="match status" value="1"/>
</dbReference>
<dbReference type="HAMAP" id="MF_01886">
    <property type="entry name" value="tRNA_acetyltr_TmcA"/>
    <property type="match status" value="1"/>
</dbReference>
<evidence type="ECO:0000313" key="11">
    <source>
        <dbReference type="EMBL" id="MBO1928084.1"/>
    </source>
</evidence>
<dbReference type="EMBL" id="JAGETV010000025">
    <property type="protein sequence ID" value="MBO1928084.1"/>
    <property type="molecule type" value="Genomic_DNA"/>
</dbReference>
<keyword evidence="2 9" id="KW-0820">tRNA-binding</keyword>
<evidence type="ECO:0000256" key="3">
    <source>
        <dbReference type="ARBA" id="ARBA00022679"/>
    </source>
</evidence>